<dbReference type="Gene3D" id="3.30.300.20">
    <property type="match status" value="1"/>
</dbReference>
<dbReference type="InterPro" id="IPR015946">
    <property type="entry name" value="KH_dom-like_a/b"/>
</dbReference>
<dbReference type="PANTHER" id="PTHR42830">
    <property type="entry name" value="OSMOTICALLY INDUCIBLE FAMILY PROTEIN"/>
    <property type="match status" value="1"/>
</dbReference>
<feature type="region of interest" description="Disordered" evidence="1">
    <location>
        <begin position="1"/>
        <end position="22"/>
    </location>
</feature>
<proteinExistence type="predicted"/>
<dbReference type="OrthoDB" id="9795405at2"/>
<gene>
    <name evidence="2" type="ORF">HR45_06885</name>
</gene>
<feature type="compositionally biased region" description="Polar residues" evidence="1">
    <location>
        <begin position="1"/>
        <end position="13"/>
    </location>
</feature>
<dbReference type="Proteomes" id="UP000029264">
    <property type="component" value="Unassembled WGS sequence"/>
</dbReference>
<dbReference type="PANTHER" id="PTHR42830:SF2">
    <property type="entry name" value="OSMC_OHR FAMILY PROTEIN"/>
    <property type="match status" value="1"/>
</dbReference>
<dbReference type="Pfam" id="PF02566">
    <property type="entry name" value="OsmC"/>
    <property type="match status" value="1"/>
</dbReference>
<reference evidence="2 3" key="1">
    <citation type="submission" date="2014-06" db="EMBL/GenBank/DDBJ databases">
        <title>Shewanella sp. YQH10.</title>
        <authorList>
            <person name="Liu Y."/>
            <person name="Zeng R."/>
        </authorList>
    </citation>
    <scope>NUCLEOTIDE SEQUENCE [LARGE SCALE GENOMIC DNA]</scope>
    <source>
        <strain evidence="2 3">YQH10</strain>
    </source>
</reference>
<dbReference type="InterPro" id="IPR003718">
    <property type="entry name" value="OsmC/Ohr_fam"/>
</dbReference>
<evidence type="ECO:0000313" key="2">
    <source>
        <dbReference type="EMBL" id="KFZ38216.1"/>
    </source>
</evidence>
<evidence type="ECO:0000313" key="3">
    <source>
        <dbReference type="Proteomes" id="UP000029264"/>
    </source>
</evidence>
<dbReference type="STRING" id="1515746.HR45_06885"/>
<protein>
    <submittedName>
        <fullName evidence="2">Peroxiredoxin</fullName>
    </submittedName>
</protein>
<dbReference type="EMBL" id="JPEO01000003">
    <property type="protein sequence ID" value="KFZ38216.1"/>
    <property type="molecule type" value="Genomic_DNA"/>
</dbReference>
<dbReference type="eggNOG" id="COG1764">
    <property type="taxonomic scope" value="Bacteria"/>
</dbReference>
<name>A0A094K0L9_9GAMM</name>
<dbReference type="InterPro" id="IPR036102">
    <property type="entry name" value="OsmC/Ohrsf"/>
</dbReference>
<dbReference type="SUPFAM" id="SSF82784">
    <property type="entry name" value="OsmC-like"/>
    <property type="match status" value="1"/>
</dbReference>
<organism evidence="2 3">
    <name type="scientific">Shewanella mangrovi</name>
    <dbReference type="NCBI Taxonomy" id="1515746"/>
    <lineage>
        <taxon>Bacteria</taxon>
        <taxon>Pseudomonadati</taxon>
        <taxon>Pseudomonadota</taxon>
        <taxon>Gammaproteobacteria</taxon>
        <taxon>Alteromonadales</taxon>
        <taxon>Shewanellaceae</taxon>
        <taxon>Shewanella</taxon>
    </lineage>
</organism>
<comment type="caution">
    <text evidence="2">The sequence shown here is derived from an EMBL/GenBank/DDBJ whole genome shotgun (WGS) entry which is preliminary data.</text>
</comment>
<dbReference type="RefSeq" id="WP_037441063.1">
    <property type="nucleotide sequence ID" value="NZ_JPEO01000003.1"/>
</dbReference>
<dbReference type="AlphaFoldDB" id="A0A094K0L9"/>
<sequence length="147" mass="15968">MSFHVTVSWQSSPAPEGEFNRDHQIHFGSGQQVGASSAPEYKGNSTLVNPEESLLAAISSCHMLTFLTIAHLKRLPVASYQDDPVAEIGKKESGKVAITHIKLKPKVVFADGAEVDAELIEKIHEKAHANCFIANSLAEDTVVEIDF</sequence>
<dbReference type="InterPro" id="IPR052707">
    <property type="entry name" value="OsmC_Ohr_Peroxiredoxin"/>
</dbReference>
<accession>A0A094K0L9</accession>
<keyword evidence="3" id="KW-1185">Reference proteome</keyword>
<evidence type="ECO:0000256" key="1">
    <source>
        <dbReference type="SAM" id="MobiDB-lite"/>
    </source>
</evidence>